<gene>
    <name evidence="2" type="ORF">SAMN05421512_101341</name>
</gene>
<feature type="region of interest" description="Disordered" evidence="1">
    <location>
        <begin position="92"/>
        <end position="216"/>
    </location>
</feature>
<organism evidence="2 3">
    <name type="scientific">Stappia indica</name>
    <dbReference type="NCBI Taxonomy" id="538381"/>
    <lineage>
        <taxon>Bacteria</taxon>
        <taxon>Pseudomonadati</taxon>
        <taxon>Pseudomonadota</taxon>
        <taxon>Alphaproteobacteria</taxon>
        <taxon>Hyphomicrobiales</taxon>
        <taxon>Stappiaceae</taxon>
        <taxon>Stappia</taxon>
    </lineage>
</organism>
<evidence type="ECO:0000256" key="1">
    <source>
        <dbReference type="SAM" id="MobiDB-lite"/>
    </source>
</evidence>
<keyword evidence="3" id="KW-1185">Reference proteome</keyword>
<feature type="region of interest" description="Disordered" evidence="1">
    <location>
        <begin position="1"/>
        <end position="37"/>
    </location>
</feature>
<proteinExistence type="predicted"/>
<feature type="compositionally biased region" description="Polar residues" evidence="1">
    <location>
        <begin position="111"/>
        <end position="121"/>
    </location>
</feature>
<evidence type="ECO:0000313" key="3">
    <source>
        <dbReference type="Proteomes" id="UP000219331"/>
    </source>
</evidence>
<evidence type="ECO:0000313" key="2">
    <source>
        <dbReference type="EMBL" id="SOB89828.1"/>
    </source>
</evidence>
<feature type="region of interest" description="Disordered" evidence="1">
    <location>
        <begin position="54"/>
        <end position="76"/>
    </location>
</feature>
<dbReference type="EMBL" id="OBML01000001">
    <property type="protein sequence ID" value="SOB89828.1"/>
    <property type="molecule type" value="Genomic_DNA"/>
</dbReference>
<dbReference type="Proteomes" id="UP000219331">
    <property type="component" value="Unassembled WGS sequence"/>
</dbReference>
<feature type="compositionally biased region" description="Basic and acidic residues" evidence="1">
    <location>
        <begin position="176"/>
        <end position="193"/>
    </location>
</feature>
<name>A0A285R7U8_9HYPH</name>
<accession>A0A285R7U8</accession>
<protein>
    <submittedName>
        <fullName evidence="2">Uncharacterized protein</fullName>
    </submittedName>
</protein>
<sequence length="241" mass="25645">MEAPHDRRAGRGSRSALAGPTASTRPPSALRPPWFSGRPCIAAPPERVARPLLAPLRPSGTTSPFASGQGAAATRNRRAMALAALAEKMQGPYLPLGRHPRQAKRDPVSIGTLSSGDNTPTRAPLNTCRPGTASPVVIPGKAQPRPGTGEPWRLPPLSKRLRYRPRPADPASPLRCVRDDEGGVERENDDGRVHAGSRQLTHRPITPALGTNGSRISGFACVRGDVREGGTATRYRGPRRA</sequence>
<reference evidence="2 3" key="1">
    <citation type="submission" date="2017-08" db="EMBL/GenBank/DDBJ databases">
        <authorList>
            <person name="de Groot N.N."/>
        </authorList>
    </citation>
    <scope>NUCLEOTIDE SEQUENCE [LARGE SCALE GENOMIC DNA]</scope>
    <source>
        <strain evidence="2 3">USBA 352</strain>
    </source>
</reference>
<dbReference type="AlphaFoldDB" id="A0A285R7U8"/>